<organism evidence="4 5">
    <name type="scientific">Cirrhinus mrigala</name>
    <name type="common">Mrigala</name>
    <dbReference type="NCBI Taxonomy" id="683832"/>
    <lineage>
        <taxon>Eukaryota</taxon>
        <taxon>Metazoa</taxon>
        <taxon>Chordata</taxon>
        <taxon>Craniata</taxon>
        <taxon>Vertebrata</taxon>
        <taxon>Euteleostomi</taxon>
        <taxon>Actinopterygii</taxon>
        <taxon>Neopterygii</taxon>
        <taxon>Teleostei</taxon>
        <taxon>Ostariophysi</taxon>
        <taxon>Cypriniformes</taxon>
        <taxon>Cyprinidae</taxon>
        <taxon>Labeoninae</taxon>
        <taxon>Labeonini</taxon>
        <taxon>Cirrhinus</taxon>
    </lineage>
</organism>
<sequence>DDDSNGHMDFIASASALRAHMYAIEAADRLQTKRIAGKIIPAIATSTAAVAGLVSLELIKVAGGYGFELFKNCFFNLAIPVMVLTETAQVKRTQI</sequence>
<keyword evidence="5" id="KW-1185">Reference proteome</keyword>
<dbReference type="InterPro" id="IPR019572">
    <property type="entry name" value="UBA_E1_SCCH"/>
</dbReference>
<dbReference type="InterPro" id="IPR042063">
    <property type="entry name" value="Ubi_acti_E1_SCCH"/>
</dbReference>
<comment type="pathway">
    <text evidence="1">Protein modification; protein ubiquitination.</text>
</comment>
<protein>
    <recommendedName>
        <fullName evidence="3">Ubiquitin-activating enzyme SCCH domain-containing protein</fullName>
    </recommendedName>
</protein>
<reference evidence="4 5" key="1">
    <citation type="submission" date="2024-05" db="EMBL/GenBank/DDBJ databases">
        <title>Genome sequencing and assembly of Indian major carp, Cirrhinus mrigala (Hamilton, 1822).</title>
        <authorList>
            <person name="Mohindra V."/>
            <person name="Chowdhury L.M."/>
            <person name="Lal K."/>
            <person name="Jena J.K."/>
        </authorList>
    </citation>
    <scope>NUCLEOTIDE SEQUENCE [LARGE SCALE GENOMIC DNA]</scope>
    <source>
        <strain evidence="4">CM1030</strain>
        <tissue evidence="4">Blood</tissue>
    </source>
</reference>
<evidence type="ECO:0000313" key="4">
    <source>
        <dbReference type="EMBL" id="KAL0203964.1"/>
    </source>
</evidence>
<feature type="non-terminal residue" evidence="4">
    <location>
        <position position="95"/>
    </location>
</feature>
<evidence type="ECO:0000313" key="5">
    <source>
        <dbReference type="Proteomes" id="UP001529510"/>
    </source>
</evidence>
<evidence type="ECO:0000259" key="3">
    <source>
        <dbReference type="Pfam" id="PF10585"/>
    </source>
</evidence>
<dbReference type="Proteomes" id="UP001529510">
    <property type="component" value="Unassembled WGS sequence"/>
</dbReference>
<accession>A0ABD0RZN1</accession>
<comment type="similarity">
    <text evidence="2">Belongs to the ubiquitin-activating E1 family.</text>
</comment>
<dbReference type="Gene3D" id="1.10.10.2660">
    <property type="entry name" value="Ubiquitin-activating enzyme E1, SCCH domain"/>
    <property type="match status" value="1"/>
</dbReference>
<gene>
    <name evidence="4" type="ORF">M9458_001982</name>
</gene>
<feature type="domain" description="Ubiquitin-activating enzyme SCCH" evidence="3">
    <location>
        <begin position="1"/>
        <end position="33"/>
    </location>
</feature>
<dbReference type="Pfam" id="PF10585">
    <property type="entry name" value="UBA_E1_SCCH"/>
    <property type="match status" value="1"/>
</dbReference>
<feature type="non-terminal residue" evidence="4">
    <location>
        <position position="1"/>
    </location>
</feature>
<proteinExistence type="inferred from homology"/>
<comment type="caution">
    <text evidence="4">The sequence shown here is derived from an EMBL/GenBank/DDBJ whole genome shotgun (WGS) entry which is preliminary data.</text>
</comment>
<dbReference type="AlphaFoldDB" id="A0ABD0RZN1"/>
<name>A0ABD0RZN1_CIRMR</name>
<evidence type="ECO:0000256" key="2">
    <source>
        <dbReference type="ARBA" id="ARBA00005673"/>
    </source>
</evidence>
<dbReference type="SUPFAM" id="SSF69572">
    <property type="entry name" value="Activating enzymes of the ubiquitin-like proteins"/>
    <property type="match status" value="1"/>
</dbReference>
<dbReference type="InterPro" id="IPR035985">
    <property type="entry name" value="Ubiquitin-activating_enz"/>
</dbReference>
<evidence type="ECO:0000256" key="1">
    <source>
        <dbReference type="ARBA" id="ARBA00004906"/>
    </source>
</evidence>
<dbReference type="EMBL" id="JAMKFB020000001">
    <property type="protein sequence ID" value="KAL0203964.1"/>
    <property type="molecule type" value="Genomic_DNA"/>
</dbReference>